<evidence type="ECO:0000259" key="6">
    <source>
        <dbReference type="PROSITE" id="PS50026"/>
    </source>
</evidence>
<dbReference type="InterPro" id="IPR050751">
    <property type="entry name" value="ECM_structural_protein"/>
</dbReference>
<dbReference type="GO" id="GO:0005509">
    <property type="term" value="F:calcium ion binding"/>
    <property type="evidence" value="ECO:0007669"/>
    <property type="project" value="InterPro"/>
</dbReference>
<dbReference type="EMBL" id="BMAT01010011">
    <property type="protein sequence ID" value="GFS18425.1"/>
    <property type="molecule type" value="Genomic_DNA"/>
</dbReference>
<keyword evidence="8" id="KW-1185">Reference proteome</keyword>
<evidence type="ECO:0000256" key="3">
    <source>
        <dbReference type="ARBA" id="ARBA00022737"/>
    </source>
</evidence>
<keyword evidence="1 5" id="KW-0245">EGF-like domain</keyword>
<dbReference type="InterPro" id="IPR049883">
    <property type="entry name" value="NOTCH1_EGF-like"/>
</dbReference>
<dbReference type="SUPFAM" id="SSF57184">
    <property type="entry name" value="Growth factor receptor domain"/>
    <property type="match status" value="1"/>
</dbReference>
<dbReference type="PANTHER" id="PTHR24034:SF209">
    <property type="entry name" value="EGF-LIKE DOMAIN-CONTAINING PROTEIN"/>
    <property type="match status" value="1"/>
</dbReference>
<proteinExistence type="predicted"/>
<gene>
    <name evidence="7" type="ORF">ElyMa_005006100</name>
</gene>
<dbReference type="Proteomes" id="UP000762676">
    <property type="component" value="Unassembled WGS sequence"/>
</dbReference>
<accession>A0AAV4J9B1</accession>
<dbReference type="InterPro" id="IPR018097">
    <property type="entry name" value="EGF_Ca-bd_CS"/>
</dbReference>
<dbReference type="AlphaFoldDB" id="A0AAV4J9B1"/>
<evidence type="ECO:0000313" key="7">
    <source>
        <dbReference type="EMBL" id="GFS18425.1"/>
    </source>
</evidence>
<dbReference type="PANTHER" id="PTHR24034">
    <property type="entry name" value="EGF-LIKE DOMAIN-CONTAINING PROTEIN"/>
    <property type="match status" value="1"/>
</dbReference>
<name>A0AAV4J9B1_9GAST</name>
<dbReference type="Gene3D" id="2.10.25.10">
    <property type="entry name" value="Laminin"/>
    <property type="match status" value="4"/>
</dbReference>
<dbReference type="SMART" id="SM00179">
    <property type="entry name" value="EGF_CA"/>
    <property type="match status" value="4"/>
</dbReference>
<sequence length="276" mass="31861">MKTHNCNLSESRCIDIPGAFKCVCNAGYIQINDYQCKERRSCETEGHQVCNSTVGQCVDQPGGNFQCRCDFGYTLTKDNQCEDVDECWYHHLCNLGMRFECRNTDGSYDCVCVDSDLDYKDFQYQVPCEDINECQVYKANDCDLTTTRCENLDGSYRCNCLILYERINHTSCRGTPFYDNAHWLSEASHLKSACRGLLSAALAQQSDACQAHQRFVGCVEDYFILRRRADLPFSYFVQRLLKLAFPSLKAQLQEDCKPRYYEDFLHKIVNSETLLF</sequence>
<organism evidence="7 8">
    <name type="scientific">Elysia marginata</name>
    <dbReference type="NCBI Taxonomy" id="1093978"/>
    <lineage>
        <taxon>Eukaryota</taxon>
        <taxon>Metazoa</taxon>
        <taxon>Spiralia</taxon>
        <taxon>Lophotrochozoa</taxon>
        <taxon>Mollusca</taxon>
        <taxon>Gastropoda</taxon>
        <taxon>Heterobranchia</taxon>
        <taxon>Euthyneura</taxon>
        <taxon>Panpulmonata</taxon>
        <taxon>Sacoglossa</taxon>
        <taxon>Placobranchoidea</taxon>
        <taxon>Plakobranchidae</taxon>
        <taxon>Elysia</taxon>
    </lineage>
</organism>
<feature type="domain" description="EGF-like" evidence="6">
    <location>
        <begin position="38"/>
        <end position="82"/>
    </location>
</feature>
<dbReference type="InterPro" id="IPR009030">
    <property type="entry name" value="Growth_fac_rcpt_cys_sf"/>
</dbReference>
<dbReference type="PROSITE" id="PS01186">
    <property type="entry name" value="EGF_2"/>
    <property type="match status" value="1"/>
</dbReference>
<evidence type="ECO:0000256" key="1">
    <source>
        <dbReference type="ARBA" id="ARBA00022536"/>
    </source>
</evidence>
<keyword evidence="3" id="KW-0677">Repeat</keyword>
<evidence type="ECO:0000256" key="5">
    <source>
        <dbReference type="PROSITE-ProRule" id="PRU00076"/>
    </source>
</evidence>
<dbReference type="Pfam" id="PF07645">
    <property type="entry name" value="EGF_CA"/>
    <property type="match status" value="3"/>
</dbReference>
<comment type="caution">
    <text evidence="5">Lacks conserved residue(s) required for the propagation of feature annotation.</text>
</comment>
<dbReference type="PROSITE" id="PS01187">
    <property type="entry name" value="EGF_CA"/>
    <property type="match status" value="1"/>
</dbReference>
<evidence type="ECO:0000256" key="4">
    <source>
        <dbReference type="ARBA" id="ARBA00023157"/>
    </source>
</evidence>
<dbReference type="InterPro" id="IPR001881">
    <property type="entry name" value="EGF-like_Ca-bd_dom"/>
</dbReference>
<feature type="disulfide bond" evidence="5">
    <location>
        <begin position="50"/>
        <end position="67"/>
    </location>
</feature>
<comment type="caution">
    <text evidence="7">The sequence shown here is derived from an EMBL/GenBank/DDBJ whole genome shotgun (WGS) entry which is preliminary data.</text>
</comment>
<evidence type="ECO:0000256" key="2">
    <source>
        <dbReference type="ARBA" id="ARBA00022729"/>
    </source>
</evidence>
<keyword evidence="4 5" id="KW-1015">Disulfide bond</keyword>
<dbReference type="InterPro" id="IPR000742">
    <property type="entry name" value="EGF"/>
</dbReference>
<evidence type="ECO:0000313" key="8">
    <source>
        <dbReference type="Proteomes" id="UP000762676"/>
    </source>
</evidence>
<dbReference type="PROSITE" id="PS50026">
    <property type="entry name" value="EGF_3"/>
    <property type="match status" value="1"/>
</dbReference>
<keyword evidence="2" id="KW-0732">Signal</keyword>
<reference evidence="7 8" key="1">
    <citation type="journal article" date="2021" name="Elife">
        <title>Chloroplast acquisition without the gene transfer in kleptoplastic sea slugs, Plakobranchus ocellatus.</title>
        <authorList>
            <person name="Maeda T."/>
            <person name="Takahashi S."/>
            <person name="Yoshida T."/>
            <person name="Shimamura S."/>
            <person name="Takaki Y."/>
            <person name="Nagai Y."/>
            <person name="Toyoda A."/>
            <person name="Suzuki Y."/>
            <person name="Arimoto A."/>
            <person name="Ishii H."/>
            <person name="Satoh N."/>
            <person name="Nishiyama T."/>
            <person name="Hasebe M."/>
            <person name="Maruyama T."/>
            <person name="Minagawa J."/>
            <person name="Obokata J."/>
            <person name="Shigenobu S."/>
        </authorList>
    </citation>
    <scope>NUCLEOTIDE SEQUENCE [LARGE SCALE GENOMIC DNA]</scope>
</reference>
<protein>
    <submittedName>
        <fullName evidence="7">Latent-transforming growth factor beta-binding protein 1</fullName>
    </submittedName>
</protein>
<dbReference type="SMART" id="SM00181">
    <property type="entry name" value="EGF"/>
    <property type="match status" value="3"/>
</dbReference>